<comment type="caution">
    <text evidence="1">The sequence shown here is derived from an EMBL/GenBank/DDBJ whole genome shotgun (WGS) entry which is preliminary data.</text>
</comment>
<protein>
    <submittedName>
        <fullName evidence="1">Uncharacterized protein</fullName>
    </submittedName>
</protein>
<evidence type="ECO:0000313" key="1">
    <source>
        <dbReference type="EMBL" id="KAK9118748.1"/>
    </source>
</evidence>
<dbReference type="AlphaFoldDB" id="A0AAP0NTP7"/>
<name>A0AAP0NTP7_9MAGN</name>
<accession>A0AAP0NTP7</accession>
<gene>
    <name evidence="1" type="ORF">Scep_016841</name>
</gene>
<dbReference type="EMBL" id="JBBNAG010000007">
    <property type="protein sequence ID" value="KAK9118748.1"/>
    <property type="molecule type" value="Genomic_DNA"/>
</dbReference>
<evidence type="ECO:0000313" key="2">
    <source>
        <dbReference type="Proteomes" id="UP001419268"/>
    </source>
</evidence>
<sequence length="71" mass="8137">MILFFKGKIMIQILSWIRQLDDHSKEAMQSEGPSPVMKFKPNELPKGYAIFTNAARNERNGETTIGWVIVN</sequence>
<reference evidence="1 2" key="1">
    <citation type="submission" date="2024-01" db="EMBL/GenBank/DDBJ databases">
        <title>Genome assemblies of Stephania.</title>
        <authorList>
            <person name="Yang L."/>
        </authorList>
    </citation>
    <scope>NUCLEOTIDE SEQUENCE [LARGE SCALE GENOMIC DNA]</scope>
    <source>
        <strain evidence="1">JXDWG</strain>
        <tissue evidence="1">Leaf</tissue>
    </source>
</reference>
<organism evidence="1 2">
    <name type="scientific">Stephania cephalantha</name>
    <dbReference type="NCBI Taxonomy" id="152367"/>
    <lineage>
        <taxon>Eukaryota</taxon>
        <taxon>Viridiplantae</taxon>
        <taxon>Streptophyta</taxon>
        <taxon>Embryophyta</taxon>
        <taxon>Tracheophyta</taxon>
        <taxon>Spermatophyta</taxon>
        <taxon>Magnoliopsida</taxon>
        <taxon>Ranunculales</taxon>
        <taxon>Menispermaceae</taxon>
        <taxon>Menispermoideae</taxon>
        <taxon>Cissampelideae</taxon>
        <taxon>Stephania</taxon>
    </lineage>
</organism>
<proteinExistence type="predicted"/>
<dbReference type="Proteomes" id="UP001419268">
    <property type="component" value="Unassembled WGS sequence"/>
</dbReference>
<keyword evidence="2" id="KW-1185">Reference proteome</keyword>